<feature type="region of interest" description="Disordered" evidence="1">
    <location>
        <begin position="354"/>
        <end position="397"/>
    </location>
</feature>
<evidence type="ECO:0000313" key="2">
    <source>
        <dbReference type="EMBL" id="KAH9639002.1"/>
    </source>
</evidence>
<comment type="caution">
    <text evidence="2">The sequence shown here is derived from an EMBL/GenBank/DDBJ whole genome shotgun (WGS) entry which is preliminary data.</text>
</comment>
<evidence type="ECO:0000313" key="3">
    <source>
        <dbReference type="Proteomes" id="UP000814243"/>
    </source>
</evidence>
<dbReference type="Gene3D" id="4.10.60.10">
    <property type="entry name" value="Zinc finger, CCHC-type"/>
    <property type="match status" value="1"/>
</dbReference>
<proteinExistence type="predicted"/>
<accession>A0A922SHW8</accession>
<dbReference type="AlphaFoldDB" id="A0A922SHW8"/>
<dbReference type="EMBL" id="JACEFF010000361">
    <property type="protein sequence ID" value="KAH9639002.1"/>
    <property type="molecule type" value="Genomic_DNA"/>
</dbReference>
<name>A0A922SHW8_SPOEX</name>
<feature type="region of interest" description="Disordered" evidence="1">
    <location>
        <begin position="1"/>
        <end position="41"/>
    </location>
</feature>
<sequence>MNTDRGDRDVGPTEVTIADQDDFPGLPPLSEVGCPSTSAGHPTISGVNKEYTVDSANQLISNNISADFFSQMMQTMKQMSDRLSTQQCEKVKINDIFLPSFDPDGGVGIREWCQHVAKAIDIYNLNDYEIRMKVGSLLKGRAKLWVDNWLVSTSSWEELRDNLILTFEPENRYSRDVIKFREHSFDHTKNIAEFLSQAWVLWKRVTKNKLGNDDAVEAVIGCVNDERLRIDLMNARATSVPELISVASTIRVKRFHTNTNPSQTNNKRTRLNDSQTSLHCVICKKNNHHTRDCRFKTSVNDSPLNKDVSQNTTSSKSNSTQNKPTCTFCMKAGHTSEKCFKRERSIVSNVNCIAPAPGQQSTVSAGPDDISPEHPPAEDDAAAELLPPTANDHQTQG</sequence>
<organism evidence="2 3">
    <name type="scientific">Spodoptera exigua</name>
    <name type="common">Beet armyworm</name>
    <name type="synonym">Noctua fulgens</name>
    <dbReference type="NCBI Taxonomy" id="7107"/>
    <lineage>
        <taxon>Eukaryota</taxon>
        <taxon>Metazoa</taxon>
        <taxon>Ecdysozoa</taxon>
        <taxon>Arthropoda</taxon>
        <taxon>Hexapoda</taxon>
        <taxon>Insecta</taxon>
        <taxon>Pterygota</taxon>
        <taxon>Neoptera</taxon>
        <taxon>Endopterygota</taxon>
        <taxon>Lepidoptera</taxon>
        <taxon>Glossata</taxon>
        <taxon>Ditrysia</taxon>
        <taxon>Noctuoidea</taxon>
        <taxon>Noctuidae</taxon>
        <taxon>Amphipyrinae</taxon>
        <taxon>Spodoptera</taxon>
    </lineage>
</organism>
<protein>
    <recommendedName>
        <fullName evidence="4">Retrotransposon gag domain-containing protein</fullName>
    </recommendedName>
</protein>
<dbReference type="Proteomes" id="UP000814243">
    <property type="component" value="Unassembled WGS sequence"/>
</dbReference>
<evidence type="ECO:0008006" key="4">
    <source>
        <dbReference type="Google" id="ProtNLM"/>
    </source>
</evidence>
<feature type="region of interest" description="Disordered" evidence="1">
    <location>
        <begin position="294"/>
        <end position="326"/>
    </location>
</feature>
<gene>
    <name evidence="2" type="ORF">HF086_005787</name>
</gene>
<feature type="compositionally biased region" description="Basic and acidic residues" evidence="1">
    <location>
        <begin position="1"/>
        <end position="11"/>
    </location>
</feature>
<reference evidence="2" key="1">
    <citation type="journal article" date="2021" name="G3 (Bethesda)">
        <title>Genome and transcriptome analysis of the beet armyworm Spodoptera exigua reveals targets for pest control. .</title>
        <authorList>
            <person name="Simon S."/>
            <person name="Breeschoten T."/>
            <person name="Jansen H.J."/>
            <person name="Dirks R.P."/>
            <person name="Schranz M.E."/>
            <person name="Ros V.I.D."/>
        </authorList>
    </citation>
    <scope>NUCLEOTIDE SEQUENCE</scope>
    <source>
        <strain evidence="2">TB_SE_WUR_2020</strain>
    </source>
</reference>
<evidence type="ECO:0000256" key="1">
    <source>
        <dbReference type="SAM" id="MobiDB-lite"/>
    </source>
</evidence>
<feature type="compositionally biased region" description="Low complexity" evidence="1">
    <location>
        <begin position="309"/>
        <end position="323"/>
    </location>
</feature>